<dbReference type="OrthoDB" id="4833301at2759"/>
<evidence type="ECO:0000256" key="1">
    <source>
        <dbReference type="ARBA" id="ARBA00005788"/>
    </source>
</evidence>
<dbReference type="EMBL" id="LMYN01000015">
    <property type="protein sequence ID" value="KSA03072.1"/>
    <property type="molecule type" value="Genomic_DNA"/>
</dbReference>
<comment type="similarity">
    <text evidence="1">Belongs to the UPF0612 family.</text>
</comment>
<dbReference type="Pfam" id="PF08593">
    <property type="entry name" value="Mug135_C"/>
    <property type="match status" value="1"/>
</dbReference>
<feature type="domain" description="Mug135-like C-terminal" evidence="2">
    <location>
        <begin position="179"/>
        <end position="241"/>
    </location>
</feature>
<dbReference type="AlphaFoldDB" id="A0A0V1Q3K6"/>
<comment type="caution">
    <text evidence="3">The sequence shown here is derived from an EMBL/GenBank/DDBJ whole genome shotgun (WGS) entry which is preliminary data.</text>
</comment>
<sequence>MDSNLHSNDDNSFIVPEDLVLDERVDNWYTKEGVYGANAYYCKSKKGGVPTQIRIAKRFFEQVKDGYHEQEFGPPPKVRKIERDIEMTEQRITRLSNYLALDDQDMPVQAIPPDLGDERLNRLVSFLSYHFLEIDRKFDAMKEDSNSRFDGLERKINSVTGRFENRFKEKGGEEDTPQAYDPILNRLNQYPHENGLNRITSLHQINRFTGQQIIRYLEFYGLNTEGTLQEKKLRLIEFLGINVETIVSTIKITNTSKVAGTKA</sequence>
<dbReference type="GeneID" id="26838215"/>
<gene>
    <name evidence="3" type="ORF">AC631_01206</name>
</gene>
<dbReference type="InterPro" id="IPR013902">
    <property type="entry name" value="Mug135-like_C"/>
</dbReference>
<proteinExistence type="inferred from homology"/>
<organism evidence="3 4">
    <name type="scientific">Debaryomyces fabryi</name>
    <dbReference type="NCBI Taxonomy" id="58627"/>
    <lineage>
        <taxon>Eukaryota</taxon>
        <taxon>Fungi</taxon>
        <taxon>Dikarya</taxon>
        <taxon>Ascomycota</taxon>
        <taxon>Saccharomycotina</taxon>
        <taxon>Pichiomycetes</taxon>
        <taxon>Debaryomycetaceae</taxon>
        <taxon>Debaryomyces</taxon>
    </lineage>
</organism>
<evidence type="ECO:0000313" key="3">
    <source>
        <dbReference type="EMBL" id="KSA03072.1"/>
    </source>
</evidence>
<evidence type="ECO:0000259" key="2">
    <source>
        <dbReference type="Pfam" id="PF08593"/>
    </source>
</evidence>
<keyword evidence="4" id="KW-1185">Reference proteome</keyword>
<evidence type="ECO:0000313" key="4">
    <source>
        <dbReference type="Proteomes" id="UP000054251"/>
    </source>
</evidence>
<accession>A0A0V1Q3K6</accession>
<name>A0A0V1Q3K6_9ASCO</name>
<dbReference type="RefSeq" id="XP_015469174.1">
    <property type="nucleotide sequence ID" value="XM_015610036.1"/>
</dbReference>
<reference evidence="3 4" key="1">
    <citation type="submission" date="2015-11" db="EMBL/GenBank/DDBJ databases">
        <title>The genome of Debaryomyces fabryi.</title>
        <authorList>
            <person name="Tafer H."/>
            <person name="Lopandic K."/>
        </authorList>
    </citation>
    <scope>NUCLEOTIDE SEQUENCE [LARGE SCALE GENOMIC DNA]</scope>
    <source>
        <strain evidence="3 4">CBS 789</strain>
    </source>
</reference>
<dbReference type="Proteomes" id="UP000054251">
    <property type="component" value="Unassembled WGS sequence"/>
</dbReference>
<protein>
    <recommendedName>
        <fullName evidence="2">Mug135-like C-terminal domain-containing protein</fullName>
    </recommendedName>
</protein>